<dbReference type="PANTHER" id="PTHR32089">
    <property type="entry name" value="METHYL-ACCEPTING CHEMOTAXIS PROTEIN MCPB"/>
    <property type="match status" value="1"/>
</dbReference>
<dbReference type="OrthoDB" id="8523at2157"/>
<dbReference type="PRINTS" id="PR00260">
    <property type="entry name" value="CHEMTRNSDUCR"/>
</dbReference>
<dbReference type="Pfam" id="PF00015">
    <property type="entry name" value="MCPsignal"/>
    <property type="match status" value="1"/>
</dbReference>
<dbReference type="GO" id="GO:0007165">
    <property type="term" value="P:signal transduction"/>
    <property type="evidence" value="ECO:0007669"/>
    <property type="project" value="UniProtKB-KW"/>
</dbReference>
<feature type="compositionally biased region" description="Basic and acidic residues" evidence="5">
    <location>
        <begin position="811"/>
        <end position="833"/>
    </location>
</feature>
<organism evidence="8 9">
    <name type="scientific">Halomicrobium mukohataei</name>
    <dbReference type="NCBI Taxonomy" id="57705"/>
    <lineage>
        <taxon>Archaea</taxon>
        <taxon>Methanobacteriati</taxon>
        <taxon>Methanobacteriota</taxon>
        <taxon>Stenosarchaea group</taxon>
        <taxon>Halobacteria</taxon>
        <taxon>Halobacteriales</taxon>
        <taxon>Haloarculaceae</taxon>
        <taxon>Halomicrobium</taxon>
    </lineage>
</organism>
<dbReference type="PROSITE" id="PS50885">
    <property type="entry name" value="HAMP"/>
    <property type="match status" value="2"/>
</dbReference>
<proteinExistence type="inferred from homology"/>
<evidence type="ECO:0000256" key="3">
    <source>
        <dbReference type="PROSITE-ProRule" id="PRU00284"/>
    </source>
</evidence>
<dbReference type="Gene3D" id="6.10.340.10">
    <property type="match status" value="1"/>
</dbReference>
<dbReference type="GO" id="GO:0006935">
    <property type="term" value="P:chemotaxis"/>
    <property type="evidence" value="ECO:0007669"/>
    <property type="project" value="InterPro"/>
</dbReference>
<feature type="compositionally biased region" description="Low complexity" evidence="5">
    <location>
        <begin position="843"/>
        <end position="857"/>
    </location>
</feature>
<accession>A0A847UBE5</accession>
<comment type="caution">
    <text evidence="8">The sequence shown here is derived from an EMBL/GenBank/DDBJ whole genome shotgun (WGS) entry which is preliminary data.</text>
</comment>
<feature type="coiled-coil region" evidence="4">
    <location>
        <begin position="399"/>
        <end position="440"/>
    </location>
</feature>
<dbReference type="GO" id="GO:0016020">
    <property type="term" value="C:membrane"/>
    <property type="evidence" value="ECO:0007669"/>
    <property type="project" value="InterPro"/>
</dbReference>
<feature type="domain" description="HAMP" evidence="7">
    <location>
        <begin position="432"/>
        <end position="485"/>
    </location>
</feature>
<dbReference type="Gene3D" id="1.10.287.950">
    <property type="entry name" value="Methyl-accepting chemotaxis protein"/>
    <property type="match status" value="1"/>
</dbReference>
<comment type="similarity">
    <text evidence="2">Belongs to the methyl-accepting chemotaxis (MCP) protein family.</text>
</comment>
<keyword evidence="4" id="KW-0175">Coiled coil</keyword>
<feature type="domain" description="HAMP" evidence="7">
    <location>
        <begin position="319"/>
        <end position="372"/>
    </location>
</feature>
<feature type="coiled-coil region" evidence="4">
    <location>
        <begin position="501"/>
        <end position="528"/>
    </location>
</feature>
<feature type="region of interest" description="Disordered" evidence="5">
    <location>
        <begin position="789"/>
        <end position="904"/>
    </location>
</feature>
<evidence type="ECO:0000313" key="8">
    <source>
        <dbReference type="EMBL" id="NLV08408.1"/>
    </source>
</evidence>
<dbReference type="Pfam" id="PF00672">
    <property type="entry name" value="HAMP"/>
    <property type="match status" value="1"/>
</dbReference>
<dbReference type="GO" id="GO:0004888">
    <property type="term" value="F:transmembrane signaling receptor activity"/>
    <property type="evidence" value="ECO:0007669"/>
    <property type="project" value="InterPro"/>
</dbReference>
<name>A0A847UBE5_9EURY</name>
<feature type="compositionally biased region" description="Acidic residues" evidence="5">
    <location>
        <begin position="860"/>
        <end position="886"/>
    </location>
</feature>
<reference evidence="8" key="1">
    <citation type="submission" date="2019-12" db="EMBL/GenBank/DDBJ databases">
        <title>Whole-genome sequence of Halomicrobium mukohataei pws1.</title>
        <authorList>
            <person name="Verma D.K."/>
            <person name="Gopal K."/>
            <person name="Prasad E.S."/>
        </authorList>
    </citation>
    <scope>NUCLEOTIDE SEQUENCE</scope>
    <source>
        <strain evidence="8">Pws1</strain>
    </source>
</reference>
<sequence>MTPPRGRDWKRRFVPARLRESYMAKFGVALVALLLVTASVGIYTQEAVARELEADVDSELQTVGELTANDLENWVEQRRLVAREVSKNHWLATGAIASTLNSEYNDLPDDVVALHYVDTANLDVAATTMNTLSHQNLRERGDPWAQDDVTFDQIDTVLVSEPYTLDSGRTVMAFVSPVPSQRNEAVVLVADVSRVAGEFRSPVEGSVTRVVDGDGRVAFANDTGAIGSEYAGASSVQSTAIERGQAGESGVLDGSTAGTAVDGDALVAYAPVEGTDWTVVVHAPRENAYALVGTVTRPLLVLIGAVVLGLGTVGLTLGRNTVQSLDQLTDYAGAVAVGDLDATAPDNDRDDELGEVVASVGDIHAYLSTVAGQADAIADQQFDAPVLDDEVPGELGVALDQMATDLETMIEDLDAARRDAEAARHEAEQLSDHLETQASEFATTMGEVRDGDLTQRLDPAGQSDAMTEIAESCNAMLAEMETTIEEIQRFADSVADAGHQVAACADDVAEANREVDEAIERIDEGATTQYDRLQTVSDEMSDLSGAIEEVAASADEAATVTSEAATEGERGAELAAASVDTLDQIESTTTETAEAIAALEQEVEAIGEVVTLIDGIAEQTNVLALNASIEAARAGESGDGFAVVADEVKQLATETREATREIEDRIERVRTTANDTVTDVRGMQHRVADGIETIEESLDSLERLGEAVQRANESVQSIDDTTDSQAAASQEVVAMVEAVTEISERTDGDTDRAAESAAAQTDAVAAIADSAGTLTDDAAVLTDRLARFDTATEGSEPSRSEDEPDGVEQTALERADESERAVSERPDDARLARPETTPPRDSGLVTVETDVLTVDGGEPAADDDQSAGEDEQSADGDDQSAADDDRETAAAVSATADREPRQTE</sequence>
<evidence type="ECO:0000256" key="5">
    <source>
        <dbReference type="SAM" id="MobiDB-lite"/>
    </source>
</evidence>
<evidence type="ECO:0000259" key="7">
    <source>
        <dbReference type="PROSITE" id="PS50885"/>
    </source>
</evidence>
<dbReference type="InterPro" id="IPR004089">
    <property type="entry name" value="MCPsignal_dom"/>
</dbReference>
<dbReference type="PROSITE" id="PS50111">
    <property type="entry name" value="CHEMOTAXIS_TRANSDUC_2"/>
    <property type="match status" value="1"/>
</dbReference>
<dbReference type="SMART" id="SM00283">
    <property type="entry name" value="MA"/>
    <property type="match status" value="1"/>
</dbReference>
<dbReference type="AlphaFoldDB" id="A0A847UBE5"/>
<dbReference type="Gene3D" id="6.10.250.1910">
    <property type="match status" value="1"/>
</dbReference>
<dbReference type="RefSeq" id="WP_170092442.1">
    <property type="nucleotide sequence ID" value="NZ_WOYG01000001.1"/>
</dbReference>
<evidence type="ECO:0000256" key="1">
    <source>
        <dbReference type="ARBA" id="ARBA00023224"/>
    </source>
</evidence>
<dbReference type="SUPFAM" id="SSF58104">
    <property type="entry name" value="Methyl-accepting chemotaxis protein (MCP) signaling domain"/>
    <property type="match status" value="1"/>
</dbReference>
<evidence type="ECO:0000256" key="2">
    <source>
        <dbReference type="ARBA" id="ARBA00029447"/>
    </source>
</evidence>
<protein>
    <submittedName>
        <fullName evidence="8">HAMP domain-containing protein</fullName>
    </submittedName>
</protein>
<dbReference type="InterPro" id="IPR004090">
    <property type="entry name" value="Chemotax_Me-accpt_rcpt"/>
</dbReference>
<dbReference type="EMBL" id="WOYG01000001">
    <property type="protein sequence ID" value="NLV08408.1"/>
    <property type="molecule type" value="Genomic_DNA"/>
</dbReference>
<keyword evidence="1 3" id="KW-0807">Transducer</keyword>
<dbReference type="Proteomes" id="UP000608662">
    <property type="component" value="Unassembled WGS sequence"/>
</dbReference>
<dbReference type="SMART" id="SM00304">
    <property type="entry name" value="HAMP"/>
    <property type="match status" value="3"/>
</dbReference>
<dbReference type="CDD" id="cd11386">
    <property type="entry name" value="MCP_signal"/>
    <property type="match status" value="1"/>
</dbReference>
<dbReference type="InterPro" id="IPR003660">
    <property type="entry name" value="HAMP_dom"/>
</dbReference>
<dbReference type="PANTHER" id="PTHR32089:SF112">
    <property type="entry name" value="LYSOZYME-LIKE PROTEIN-RELATED"/>
    <property type="match status" value="1"/>
</dbReference>
<evidence type="ECO:0000259" key="6">
    <source>
        <dbReference type="PROSITE" id="PS50111"/>
    </source>
</evidence>
<evidence type="ECO:0000256" key="4">
    <source>
        <dbReference type="SAM" id="Coils"/>
    </source>
</evidence>
<evidence type="ECO:0000313" key="9">
    <source>
        <dbReference type="Proteomes" id="UP000608662"/>
    </source>
</evidence>
<feature type="domain" description="Methyl-accepting transducer" evidence="6">
    <location>
        <begin position="504"/>
        <end position="740"/>
    </location>
</feature>
<gene>
    <name evidence="8" type="ORF">GOC74_00465</name>
</gene>